<protein>
    <submittedName>
        <fullName evidence="1">Uncharacterized protein</fullName>
    </submittedName>
</protein>
<gene>
    <name evidence="1" type="ORF">SAMN05421507_1358</name>
</gene>
<name>A0A1H0X4U9_9PSEU</name>
<proteinExistence type="predicted"/>
<dbReference type="AlphaFoldDB" id="A0A1H0X4U9"/>
<sequence>MNDSSAGDVVWQPFVDALCAAAWTWDAHLGRISGGDGHPVPISSEQAQNVLLALTSLARRMAAATASIVGAIADAELDPASEEDALSEQVESLGRMALFAEAMHHAAETAQAVVTRERKSA</sequence>
<accession>A0A1H0X4U9</accession>
<evidence type="ECO:0000313" key="1">
    <source>
        <dbReference type="EMBL" id="SDP97973.1"/>
    </source>
</evidence>
<keyword evidence="2" id="KW-1185">Reference proteome</keyword>
<organism evidence="1 2">
    <name type="scientific">Lentzea jiangxiensis</name>
    <dbReference type="NCBI Taxonomy" id="641025"/>
    <lineage>
        <taxon>Bacteria</taxon>
        <taxon>Bacillati</taxon>
        <taxon>Actinomycetota</taxon>
        <taxon>Actinomycetes</taxon>
        <taxon>Pseudonocardiales</taxon>
        <taxon>Pseudonocardiaceae</taxon>
        <taxon>Lentzea</taxon>
    </lineage>
</organism>
<dbReference type="Proteomes" id="UP000199691">
    <property type="component" value="Unassembled WGS sequence"/>
</dbReference>
<dbReference type="STRING" id="641025.SAMN05421507_1358"/>
<dbReference type="OrthoDB" id="3699361at2"/>
<dbReference type="RefSeq" id="WP_090105345.1">
    <property type="nucleotide sequence ID" value="NZ_FNIX01000035.1"/>
</dbReference>
<evidence type="ECO:0000313" key="2">
    <source>
        <dbReference type="Proteomes" id="UP000199691"/>
    </source>
</evidence>
<reference evidence="2" key="1">
    <citation type="submission" date="2016-10" db="EMBL/GenBank/DDBJ databases">
        <authorList>
            <person name="Varghese N."/>
            <person name="Submissions S."/>
        </authorList>
    </citation>
    <scope>NUCLEOTIDE SEQUENCE [LARGE SCALE GENOMIC DNA]</scope>
    <source>
        <strain evidence="2">CGMCC 4.6609</strain>
    </source>
</reference>
<dbReference type="EMBL" id="FNIX01000035">
    <property type="protein sequence ID" value="SDP97973.1"/>
    <property type="molecule type" value="Genomic_DNA"/>
</dbReference>